<dbReference type="Gene3D" id="2.40.50.100">
    <property type="match status" value="2"/>
</dbReference>
<dbReference type="InterPro" id="IPR006143">
    <property type="entry name" value="RND_pump_MFP"/>
</dbReference>
<dbReference type="SUPFAM" id="SSF111369">
    <property type="entry name" value="HlyD-like secretion proteins"/>
    <property type="match status" value="2"/>
</dbReference>
<dbReference type="Gene3D" id="2.40.420.20">
    <property type="match status" value="1"/>
</dbReference>
<protein>
    <submittedName>
        <fullName evidence="6">RND family efflux transporter MFP subunit</fullName>
    </submittedName>
</protein>
<name>A0A4R2RWK6_9FIRM</name>
<comment type="similarity">
    <text evidence="1">Belongs to the membrane fusion protein (MFP) (TC 8.A.1) family.</text>
</comment>
<dbReference type="Gene3D" id="2.40.30.170">
    <property type="match status" value="1"/>
</dbReference>
<accession>A0A4R2RWK6</accession>
<dbReference type="Gene3D" id="1.10.287.470">
    <property type="entry name" value="Helix hairpin bin"/>
    <property type="match status" value="1"/>
</dbReference>
<evidence type="ECO:0000259" key="5">
    <source>
        <dbReference type="Pfam" id="PF25989"/>
    </source>
</evidence>
<dbReference type="Pfam" id="PF25881">
    <property type="entry name" value="HH_YBHG"/>
    <property type="match status" value="1"/>
</dbReference>
<dbReference type="PANTHER" id="PTHR30469">
    <property type="entry name" value="MULTIDRUG RESISTANCE PROTEIN MDTA"/>
    <property type="match status" value="1"/>
</dbReference>
<feature type="domain" description="YknX-like C-terminal permuted SH3-like" evidence="5">
    <location>
        <begin position="369"/>
        <end position="431"/>
    </location>
</feature>
<dbReference type="OrthoDB" id="9810430at2"/>
<dbReference type="Pfam" id="PF25989">
    <property type="entry name" value="YknX_C"/>
    <property type="match status" value="1"/>
</dbReference>
<comment type="caution">
    <text evidence="6">The sequence shown here is derived from an EMBL/GenBank/DDBJ whole genome shotgun (WGS) entry which is preliminary data.</text>
</comment>
<dbReference type="InterPro" id="IPR059052">
    <property type="entry name" value="HH_YbhG-like"/>
</dbReference>
<dbReference type="InterPro" id="IPR058792">
    <property type="entry name" value="Beta-barrel_RND_2"/>
</dbReference>
<feature type="domain" description="YbhG-like alpha-helical hairpin" evidence="3">
    <location>
        <begin position="125"/>
        <end position="253"/>
    </location>
</feature>
<organism evidence="6 7">
    <name type="scientific">Heliophilum fasciatum</name>
    <dbReference type="NCBI Taxonomy" id="35700"/>
    <lineage>
        <taxon>Bacteria</taxon>
        <taxon>Bacillati</taxon>
        <taxon>Bacillota</taxon>
        <taxon>Clostridia</taxon>
        <taxon>Eubacteriales</taxon>
        <taxon>Heliobacteriaceae</taxon>
        <taxon>Heliophilum</taxon>
    </lineage>
</organism>
<keyword evidence="2" id="KW-0175">Coiled coil</keyword>
<evidence type="ECO:0000313" key="7">
    <source>
        <dbReference type="Proteomes" id="UP000294813"/>
    </source>
</evidence>
<dbReference type="PANTHER" id="PTHR30469:SF15">
    <property type="entry name" value="HLYD FAMILY OF SECRETION PROTEINS"/>
    <property type="match status" value="1"/>
</dbReference>
<evidence type="ECO:0000256" key="1">
    <source>
        <dbReference type="ARBA" id="ARBA00009477"/>
    </source>
</evidence>
<feature type="domain" description="CusB-like beta-barrel" evidence="4">
    <location>
        <begin position="292"/>
        <end position="362"/>
    </location>
</feature>
<evidence type="ECO:0000256" key="2">
    <source>
        <dbReference type="SAM" id="Coils"/>
    </source>
</evidence>
<evidence type="ECO:0000313" key="6">
    <source>
        <dbReference type="EMBL" id="TCP67137.1"/>
    </source>
</evidence>
<gene>
    <name evidence="6" type="ORF">EDD73_10532</name>
</gene>
<reference evidence="6 7" key="1">
    <citation type="submission" date="2019-03" db="EMBL/GenBank/DDBJ databases">
        <title>Genomic Encyclopedia of Type Strains, Phase IV (KMG-IV): sequencing the most valuable type-strain genomes for metagenomic binning, comparative biology and taxonomic classification.</title>
        <authorList>
            <person name="Goeker M."/>
        </authorList>
    </citation>
    <scope>NUCLEOTIDE SEQUENCE [LARGE SCALE GENOMIC DNA]</scope>
    <source>
        <strain evidence="6 7">DSM 11170</strain>
    </source>
</reference>
<dbReference type="Pfam" id="PF25954">
    <property type="entry name" value="Beta-barrel_RND_2"/>
    <property type="match status" value="1"/>
</dbReference>
<feature type="coiled-coil region" evidence="2">
    <location>
        <begin position="197"/>
        <end position="250"/>
    </location>
</feature>
<dbReference type="InterPro" id="IPR058637">
    <property type="entry name" value="YknX-like_C"/>
</dbReference>
<evidence type="ECO:0000259" key="4">
    <source>
        <dbReference type="Pfam" id="PF25954"/>
    </source>
</evidence>
<proteinExistence type="inferred from homology"/>
<evidence type="ECO:0000259" key="3">
    <source>
        <dbReference type="Pfam" id="PF25881"/>
    </source>
</evidence>
<dbReference type="Proteomes" id="UP000294813">
    <property type="component" value="Unassembled WGS sequence"/>
</dbReference>
<sequence length="436" mass="45731">MMAGNDQFLGRHLGNHRGNHLGRTVLAGIDKKPAHPIGRSVIASLAMLLLLTAGCTGPSDLGANSPITVKVLRVGDSAGNGLQLTGRVMPWQEIKVVAKTTGRVAEVTVEEGAMVHRGDPLVRLESSEAQAGLHQAQASLQAAQAKLADAQAGTREEELRRLESVVAKSRAAWDVASRNYDRKKGLFDGGALPQADLDNAALERDSAKAALDQAVAQLDMARAGATVHTVAALQAEVLKQQAAIEQAQAQLDNSVIVAPVDGMVAARSIHPGEMATSGATLLSVVAMQDVKIECSVPQERIGEIILGAPVVVHVANGQRTGTVEFVSPMASANSMEFPVKIKVDNRDGAWRAGMQAKVQVAAGSGDKPVVPKAAVLTGESGATVFMVDGDRVHQRAVQVTERDGEFVTVTEGLRFGDVIVAKPTPLLTENALVRAE</sequence>
<dbReference type="GO" id="GO:1990281">
    <property type="term" value="C:efflux pump complex"/>
    <property type="evidence" value="ECO:0007669"/>
    <property type="project" value="TreeGrafter"/>
</dbReference>
<dbReference type="RefSeq" id="WP_131918383.1">
    <property type="nucleotide sequence ID" value="NZ_SLXT01000005.1"/>
</dbReference>
<dbReference type="AlphaFoldDB" id="A0A4R2RWK6"/>
<dbReference type="GO" id="GO:0015562">
    <property type="term" value="F:efflux transmembrane transporter activity"/>
    <property type="evidence" value="ECO:0007669"/>
    <property type="project" value="TreeGrafter"/>
</dbReference>
<dbReference type="EMBL" id="SLXT01000005">
    <property type="protein sequence ID" value="TCP67137.1"/>
    <property type="molecule type" value="Genomic_DNA"/>
</dbReference>
<keyword evidence="7" id="KW-1185">Reference proteome</keyword>
<dbReference type="NCBIfam" id="TIGR01730">
    <property type="entry name" value="RND_mfp"/>
    <property type="match status" value="1"/>
</dbReference>